<reference evidence="7" key="1">
    <citation type="submission" date="2017-12" db="EMBL/GenBank/DDBJ databases">
        <title>Draft genome sequence of Telmatospirillum siberiense 26-4b1T, an acidotolerant peatland alphaproteobacterium potentially involved in sulfur cycling.</title>
        <authorList>
            <person name="Hausmann B."/>
            <person name="Pjevac P."/>
            <person name="Schreck K."/>
            <person name="Herbold C.W."/>
            <person name="Daims H."/>
            <person name="Wagner M."/>
            <person name="Pester M."/>
            <person name="Loy A."/>
        </authorList>
    </citation>
    <scope>NUCLEOTIDE SEQUENCE [LARGE SCALE GENOMIC DNA]</scope>
    <source>
        <strain evidence="7">26-4b1</strain>
    </source>
</reference>
<evidence type="ECO:0000259" key="5">
    <source>
        <dbReference type="Pfam" id="PF00437"/>
    </source>
</evidence>
<dbReference type="PANTHER" id="PTHR30258:SF1">
    <property type="entry name" value="PROTEIN TRANSPORT PROTEIN HOFB HOMOLOG"/>
    <property type="match status" value="1"/>
</dbReference>
<name>A0A2N3PQY0_9PROT</name>
<feature type="region of interest" description="Disordered" evidence="4">
    <location>
        <begin position="1"/>
        <end position="24"/>
    </location>
</feature>
<keyword evidence="7" id="KW-1185">Reference proteome</keyword>
<evidence type="ECO:0000256" key="2">
    <source>
        <dbReference type="ARBA" id="ARBA00022741"/>
    </source>
</evidence>
<dbReference type="GO" id="GO:0005886">
    <property type="term" value="C:plasma membrane"/>
    <property type="evidence" value="ECO:0007669"/>
    <property type="project" value="TreeGrafter"/>
</dbReference>
<sequence>MSARGTSRPTPCRSLRPGAWGSDPMWGTADAGELITRDGGPVRASEALRDKVAIFADGRCLVSRAHSEDVDVISLIALARRLGFPTRAPEFVDLGSLRSFYSGAAPAGPWSSASRLLHDDTTMQREVQNLLSRAAAVQASDIHIVVDADTASVRVRIDGELQTMPGGSGASVQWRAEHGRQICMTAYAMAAEGGTADANYDPFSYQAGRIMTGLPPGVQAVRLQFNPVGYSGRHLVMRLLYAGHAAGQSIGDLGFSPAQVDMLTDVTGNQTGIIVISGPTGSGKTTTLERLMRRIVERNPGESILSVEDPPEYRIPGVVQLPVSNMRNDGDRDGAYTEAIAAALRSDPDRIMIGEIRTRAAAHHAFEAAMTGHQVLTTVHANDALGIVPRLLDVGVESFKLRDASLMRGLVAQRLVRRLCPKCRRRCGLDGAGLPAETAARLRPILQGRPVWMPGGGCADCRNGYDGRTVVAEIIRPDQTLLDLLCAGERQDAYRYWMDRLGGREFSHHAIEKIIEGVIDPVQAEYRLGKLPAP</sequence>
<evidence type="ECO:0000313" key="6">
    <source>
        <dbReference type="EMBL" id="PKU22813.1"/>
    </source>
</evidence>
<dbReference type="Gene3D" id="3.40.50.300">
    <property type="entry name" value="P-loop containing nucleotide triphosphate hydrolases"/>
    <property type="match status" value="1"/>
</dbReference>
<feature type="domain" description="Bacterial type II secretion system protein E" evidence="5">
    <location>
        <begin position="118"/>
        <end position="518"/>
    </location>
</feature>
<dbReference type="GO" id="GO:0005524">
    <property type="term" value="F:ATP binding"/>
    <property type="evidence" value="ECO:0007669"/>
    <property type="project" value="UniProtKB-KW"/>
</dbReference>
<gene>
    <name evidence="6" type="ORF">CWS72_19345</name>
</gene>
<dbReference type="SUPFAM" id="SSF52540">
    <property type="entry name" value="P-loop containing nucleoside triphosphate hydrolases"/>
    <property type="match status" value="1"/>
</dbReference>
<keyword evidence="2" id="KW-0547">Nucleotide-binding</keyword>
<dbReference type="EMBL" id="PIUM01000026">
    <property type="protein sequence ID" value="PKU22813.1"/>
    <property type="molecule type" value="Genomic_DNA"/>
</dbReference>
<protein>
    <submittedName>
        <fullName evidence="6">Secretion system protein E</fullName>
    </submittedName>
</protein>
<accession>A0A2N3PQY0</accession>
<dbReference type="Proteomes" id="UP000233293">
    <property type="component" value="Unassembled WGS sequence"/>
</dbReference>
<evidence type="ECO:0000256" key="3">
    <source>
        <dbReference type="ARBA" id="ARBA00022840"/>
    </source>
</evidence>
<dbReference type="GO" id="GO:0016887">
    <property type="term" value="F:ATP hydrolysis activity"/>
    <property type="evidence" value="ECO:0007669"/>
    <property type="project" value="TreeGrafter"/>
</dbReference>
<dbReference type="InterPro" id="IPR001482">
    <property type="entry name" value="T2SS/T4SS_dom"/>
</dbReference>
<dbReference type="InterPro" id="IPR027417">
    <property type="entry name" value="P-loop_NTPase"/>
</dbReference>
<comment type="similarity">
    <text evidence="1">Belongs to the GSP E family.</text>
</comment>
<dbReference type="CDD" id="cd01129">
    <property type="entry name" value="PulE-GspE-like"/>
    <property type="match status" value="1"/>
</dbReference>
<evidence type="ECO:0000256" key="1">
    <source>
        <dbReference type="ARBA" id="ARBA00006611"/>
    </source>
</evidence>
<dbReference type="Pfam" id="PF00437">
    <property type="entry name" value="T2SSE"/>
    <property type="match status" value="1"/>
</dbReference>
<keyword evidence="3" id="KW-0067">ATP-binding</keyword>
<dbReference type="PANTHER" id="PTHR30258">
    <property type="entry name" value="TYPE II SECRETION SYSTEM PROTEIN GSPE-RELATED"/>
    <property type="match status" value="1"/>
</dbReference>
<proteinExistence type="inferred from homology"/>
<comment type="caution">
    <text evidence="6">The sequence shown here is derived from an EMBL/GenBank/DDBJ whole genome shotgun (WGS) entry which is preliminary data.</text>
</comment>
<dbReference type="AlphaFoldDB" id="A0A2N3PQY0"/>
<evidence type="ECO:0000313" key="7">
    <source>
        <dbReference type="Proteomes" id="UP000233293"/>
    </source>
</evidence>
<evidence type="ECO:0000256" key="4">
    <source>
        <dbReference type="SAM" id="MobiDB-lite"/>
    </source>
</evidence>
<organism evidence="6 7">
    <name type="scientific">Telmatospirillum siberiense</name>
    <dbReference type="NCBI Taxonomy" id="382514"/>
    <lineage>
        <taxon>Bacteria</taxon>
        <taxon>Pseudomonadati</taxon>
        <taxon>Pseudomonadota</taxon>
        <taxon>Alphaproteobacteria</taxon>
        <taxon>Rhodospirillales</taxon>
        <taxon>Rhodospirillaceae</taxon>
        <taxon>Telmatospirillum</taxon>
    </lineage>
</organism>
<dbReference type="Gene3D" id="3.30.450.90">
    <property type="match status" value="1"/>
</dbReference>